<dbReference type="GO" id="GO:0008270">
    <property type="term" value="F:zinc ion binding"/>
    <property type="evidence" value="ECO:0007669"/>
    <property type="project" value="UniProtKB-UniRule"/>
</dbReference>
<dbReference type="AlphaFoldDB" id="A0A516H6X8"/>
<keyword evidence="7 12" id="KW-0863">Zinc-finger</keyword>
<evidence type="ECO:0000256" key="5">
    <source>
        <dbReference type="ARBA" id="ARBA00022705"/>
    </source>
</evidence>
<dbReference type="Pfam" id="PF13662">
    <property type="entry name" value="Toprim_4"/>
    <property type="match status" value="1"/>
</dbReference>
<dbReference type="GO" id="GO:0005737">
    <property type="term" value="C:cytoplasm"/>
    <property type="evidence" value="ECO:0007669"/>
    <property type="project" value="TreeGrafter"/>
</dbReference>
<dbReference type="SUPFAM" id="SSF57783">
    <property type="entry name" value="Zinc beta-ribbon"/>
    <property type="match status" value="1"/>
</dbReference>
<dbReference type="InterPro" id="IPR030846">
    <property type="entry name" value="DnaG_bac"/>
</dbReference>
<reference evidence="14 15" key="1">
    <citation type="submission" date="2019-07" db="EMBL/GenBank/DDBJ databases">
        <title>Genome sequencing for Ferrovibrio sp. K5.</title>
        <authorList>
            <person name="Park S.-J."/>
        </authorList>
    </citation>
    <scope>NUCLEOTIDE SEQUENCE [LARGE SCALE GENOMIC DNA]</scope>
    <source>
        <strain evidence="14 15">K5</strain>
    </source>
</reference>
<dbReference type="SMART" id="SM00493">
    <property type="entry name" value="TOPRIM"/>
    <property type="match status" value="1"/>
</dbReference>
<dbReference type="GO" id="GO:0003899">
    <property type="term" value="F:DNA-directed RNA polymerase activity"/>
    <property type="evidence" value="ECO:0007669"/>
    <property type="project" value="UniProtKB-UniRule"/>
</dbReference>
<evidence type="ECO:0000256" key="10">
    <source>
        <dbReference type="ARBA" id="ARBA00023125"/>
    </source>
</evidence>
<evidence type="ECO:0000256" key="1">
    <source>
        <dbReference type="ARBA" id="ARBA00022478"/>
    </source>
</evidence>
<dbReference type="PANTHER" id="PTHR30313:SF2">
    <property type="entry name" value="DNA PRIMASE"/>
    <property type="match status" value="1"/>
</dbReference>
<dbReference type="InterPro" id="IPR034151">
    <property type="entry name" value="TOPRIM_DnaG_bac"/>
</dbReference>
<keyword evidence="4 12" id="KW-0548">Nucleotidyltransferase</keyword>
<evidence type="ECO:0000256" key="3">
    <source>
        <dbReference type="ARBA" id="ARBA00022679"/>
    </source>
</evidence>
<evidence type="ECO:0000313" key="15">
    <source>
        <dbReference type="Proteomes" id="UP000317496"/>
    </source>
</evidence>
<dbReference type="Proteomes" id="UP000317496">
    <property type="component" value="Chromosome"/>
</dbReference>
<dbReference type="FunFam" id="3.40.1360.10:FF:000002">
    <property type="entry name" value="DNA primase"/>
    <property type="match status" value="1"/>
</dbReference>
<dbReference type="GO" id="GO:1990077">
    <property type="term" value="C:primosome complex"/>
    <property type="evidence" value="ECO:0007669"/>
    <property type="project" value="UniProtKB-KW"/>
</dbReference>
<proteinExistence type="inferred from homology"/>
<dbReference type="NCBIfam" id="TIGR01391">
    <property type="entry name" value="dnaG"/>
    <property type="match status" value="1"/>
</dbReference>
<dbReference type="FunFam" id="3.90.980.10:FF:000001">
    <property type="entry name" value="DNA primase"/>
    <property type="match status" value="1"/>
</dbReference>
<evidence type="ECO:0000256" key="4">
    <source>
        <dbReference type="ARBA" id="ARBA00022695"/>
    </source>
</evidence>
<dbReference type="Gene3D" id="3.90.580.10">
    <property type="entry name" value="Zinc finger, CHC2-type domain"/>
    <property type="match status" value="1"/>
</dbReference>
<dbReference type="PROSITE" id="PS50880">
    <property type="entry name" value="TOPRIM"/>
    <property type="match status" value="1"/>
</dbReference>
<dbReference type="OrthoDB" id="9803773at2"/>
<sequence length="615" mass="67415">MAFPDSFLEEIRNRVPLSGVVGRSVRLIKRGREYTGLCPFHNEKSPSFTVNDDKGFFHCFGCGAHGDVIGFAMRNGGLAFPEAVEQLAGEAGLEVPRVRPEDREKADQVATLGKAMEEAAKWFQAQFHGDVGREGRAYIQKRGLKPDTIERFRLGYAPQSRTALKEALLARGLPEPLLIESGLLIKPEDGGPSYDRFRHRVMFPIGDRRGRIIAFGGRALDPDAKAKYLNSPETPLFHKGHNLYNHAIAREAARESGTVIVVEGYMDVIALAQAGIDHAVAPLGTALTEEQIALLWRLSAEPILCFDGDNAGIRAAMRAADRALPLLEPGKSFRFALLPGGQDPDDLVKAQGRRGMDEVLAAALPMVDILWRKETEGRQLDTPERRAALEAALMGGVASQIRNPAVQSHYRDHFRSRLRTLFAPPARTWTPNRPGFAGRPAYTGPGARPPEGYKGPVPNERLERTEKALLAAVVAHPWLLEEHGEAFAALAYPPGPLDSLKSRILEEASRHPGLDGEAFGAHLRQRGLGPALDLVSGEAGRILEPFARPDTEPDKVERGWWQAVQRYRLAELEQELAAAEADLASNTNPEAWQRFVALKAEVGSARSLVSVSDTD</sequence>
<dbReference type="FunFam" id="3.90.580.10:FF:000001">
    <property type="entry name" value="DNA primase"/>
    <property type="match status" value="1"/>
</dbReference>
<evidence type="ECO:0000256" key="11">
    <source>
        <dbReference type="ARBA" id="ARBA00023163"/>
    </source>
</evidence>
<evidence type="ECO:0000256" key="2">
    <source>
        <dbReference type="ARBA" id="ARBA00022515"/>
    </source>
</evidence>
<keyword evidence="2 12" id="KW-0639">Primosome</keyword>
<evidence type="ECO:0000313" key="14">
    <source>
        <dbReference type="EMBL" id="QDO99475.1"/>
    </source>
</evidence>
<dbReference type="EMBL" id="CP041636">
    <property type="protein sequence ID" value="QDO99475.1"/>
    <property type="molecule type" value="Genomic_DNA"/>
</dbReference>
<keyword evidence="1 12" id="KW-0240">DNA-directed RNA polymerase</keyword>
<dbReference type="CDD" id="cd03364">
    <property type="entry name" value="TOPRIM_DnaG_primases"/>
    <property type="match status" value="1"/>
</dbReference>
<dbReference type="Pfam" id="PF08275">
    <property type="entry name" value="DNAG_N"/>
    <property type="match status" value="1"/>
</dbReference>
<dbReference type="InterPro" id="IPR002694">
    <property type="entry name" value="Znf_CHC2"/>
</dbReference>
<dbReference type="PANTHER" id="PTHR30313">
    <property type="entry name" value="DNA PRIMASE"/>
    <property type="match status" value="1"/>
</dbReference>
<dbReference type="InterPro" id="IPR006295">
    <property type="entry name" value="DNA_primase_DnaG"/>
</dbReference>
<name>A0A516H6X8_9PROT</name>
<keyword evidence="5 12" id="KW-0235">DNA replication</keyword>
<dbReference type="EC" id="2.7.7.101" evidence="12"/>
<evidence type="ECO:0000256" key="9">
    <source>
        <dbReference type="ARBA" id="ARBA00022842"/>
    </source>
</evidence>
<dbReference type="GO" id="GO:0006269">
    <property type="term" value="P:DNA replication, synthesis of primer"/>
    <property type="evidence" value="ECO:0007669"/>
    <property type="project" value="UniProtKB-UniRule"/>
</dbReference>
<keyword evidence="3 12" id="KW-0808">Transferase</keyword>
<dbReference type="InterPro" id="IPR050219">
    <property type="entry name" value="DnaG_primase"/>
</dbReference>
<evidence type="ECO:0000256" key="12">
    <source>
        <dbReference type="HAMAP-Rule" id="MF_00974"/>
    </source>
</evidence>
<comment type="similarity">
    <text evidence="12">Belongs to the DnaG primase family.</text>
</comment>
<dbReference type="GO" id="GO:0000428">
    <property type="term" value="C:DNA-directed RNA polymerase complex"/>
    <property type="evidence" value="ECO:0007669"/>
    <property type="project" value="UniProtKB-KW"/>
</dbReference>
<organism evidence="14 15">
    <name type="scientific">Ferrovibrio terrae</name>
    <dbReference type="NCBI Taxonomy" id="2594003"/>
    <lineage>
        <taxon>Bacteria</taxon>
        <taxon>Pseudomonadati</taxon>
        <taxon>Pseudomonadota</taxon>
        <taxon>Alphaproteobacteria</taxon>
        <taxon>Rhodospirillales</taxon>
        <taxon>Rhodospirillaceae</taxon>
        <taxon>Ferrovibrio</taxon>
    </lineage>
</organism>
<feature type="domain" description="Toprim" evidence="13">
    <location>
        <begin position="257"/>
        <end position="339"/>
    </location>
</feature>
<keyword evidence="10 12" id="KW-0238">DNA-binding</keyword>
<accession>A0A516H6X8</accession>
<dbReference type="KEGG" id="fer:FNB15_20345"/>
<keyword evidence="11 12" id="KW-0804">Transcription</keyword>
<dbReference type="HAMAP" id="MF_00974">
    <property type="entry name" value="DNA_primase_DnaG"/>
    <property type="match status" value="1"/>
</dbReference>
<dbReference type="SMART" id="SM00400">
    <property type="entry name" value="ZnF_CHCC"/>
    <property type="match status" value="1"/>
</dbReference>
<keyword evidence="8 12" id="KW-0862">Zinc</keyword>
<dbReference type="Gene3D" id="3.40.1360.10">
    <property type="match status" value="1"/>
</dbReference>
<comment type="function">
    <text evidence="12">RNA polymerase that catalyzes the synthesis of short RNA molecules used as primers for DNA polymerase during DNA replication.</text>
</comment>
<evidence type="ECO:0000259" key="13">
    <source>
        <dbReference type="PROSITE" id="PS50880"/>
    </source>
</evidence>
<comment type="subunit">
    <text evidence="12">Monomer. Interacts with DnaB.</text>
</comment>
<feature type="zinc finger region" description="CHC2-type" evidence="12">
    <location>
        <begin position="38"/>
        <end position="62"/>
    </location>
</feature>
<keyword evidence="9" id="KW-0460">Magnesium</keyword>
<dbReference type="RefSeq" id="WP_144258471.1">
    <property type="nucleotide sequence ID" value="NZ_CP041636.1"/>
</dbReference>
<dbReference type="InterPro" id="IPR013264">
    <property type="entry name" value="DNAG_N"/>
</dbReference>
<evidence type="ECO:0000256" key="8">
    <source>
        <dbReference type="ARBA" id="ARBA00022833"/>
    </source>
</evidence>
<keyword evidence="6 12" id="KW-0479">Metal-binding</keyword>
<dbReference type="InterPro" id="IPR006171">
    <property type="entry name" value="TOPRIM_dom"/>
</dbReference>
<dbReference type="Gene3D" id="3.90.980.10">
    <property type="entry name" value="DNA primase, catalytic core, N-terminal domain"/>
    <property type="match status" value="1"/>
</dbReference>
<dbReference type="Pfam" id="PF01807">
    <property type="entry name" value="Zn_ribbon_DnaG"/>
    <property type="match status" value="1"/>
</dbReference>
<keyword evidence="15" id="KW-1185">Reference proteome</keyword>
<dbReference type="GO" id="GO:0003677">
    <property type="term" value="F:DNA binding"/>
    <property type="evidence" value="ECO:0007669"/>
    <property type="project" value="UniProtKB-KW"/>
</dbReference>
<evidence type="ECO:0000256" key="6">
    <source>
        <dbReference type="ARBA" id="ARBA00022723"/>
    </source>
</evidence>
<dbReference type="InterPro" id="IPR037068">
    <property type="entry name" value="DNA_primase_core_N_sf"/>
</dbReference>
<comment type="cofactor">
    <cofactor evidence="12">
        <name>Zn(2+)</name>
        <dbReference type="ChEBI" id="CHEBI:29105"/>
    </cofactor>
    <text evidence="12">Binds 1 zinc ion per monomer.</text>
</comment>
<comment type="catalytic activity">
    <reaction evidence="12">
        <text>ssDNA + n NTP = ssDNA/pppN(pN)n-1 hybrid + (n-1) diphosphate.</text>
        <dbReference type="EC" id="2.7.7.101"/>
    </reaction>
</comment>
<evidence type="ECO:0000256" key="7">
    <source>
        <dbReference type="ARBA" id="ARBA00022771"/>
    </source>
</evidence>
<dbReference type="InterPro" id="IPR036977">
    <property type="entry name" value="DNA_primase_Znf_CHC2"/>
</dbReference>
<comment type="domain">
    <text evidence="12">Contains an N-terminal zinc-binding domain, a central core domain that contains the primase activity, and a C-terminal DnaB-binding domain.</text>
</comment>
<dbReference type="SUPFAM" id="SSF56731">
    <property type="entry name" value="DNA primase core"/>
    <property type="match status" value="1"/>
</dbReference>
<protein>
    <recommendedName>
        <fullName evidence="12">DNA primase</fullName>
        <ecNumber evidence="12">2.7.7.101</ecNumber>
    </recommendedName>
</protein>
<gene>
    <name evidence="12" type="primary">dnaG</name>
    <name evidence="14" type="ORF">FNB15_20345</name>
</gene>